<dbReference type="Gene3D" id="1.20.1260.10">
    <property type="match status" value="1"/>
</dbReference>
<dbReference type="InterPro" id="IPR029447">
    <property type="entry name" value="DUF4439"/>
</dbReference>
<name>A0ABX8S6K7_9ACTN</name>
<proteinExistence type="predicted"/>
<dbReference type="InterPro" id="IPR009078">
    <property type="entry name" value="Ferritin-like_SF"/>
</dbReference>
<evidence type="ECO:0000313" key="2">
    <source>
        <dbReference type="EMBL" id="QXQ12647.1"/>
    </source>
</evidence>
<dbReference type="Proteomes" id="UP000887023">
    <property type="component" value="Chromosome"/>
</dbReference>
<dbReference type="InterPro" id="IPR012347">
    <property type="entry name" value="Ferritin-like"/>
</dbReference>
<organism evidence="2 3">
    <name type="scientific">Skermania pinensis</name>
    <dbReference type="NCBI Taxonomy" id="39122"/>
    <lineage>
        <taxon>Bacteria</taxon>
        <taxon>Bacillati</taxon>
        <taxon>Actinomycetota</taxon>
        <taxon>Actinomycetes</taxon>
        <taxon>Mycobacteriales</taxon>
        <taxon>Gordoniaceae</taxon>
        <taxon>Skermania</taxon>
    </lineage>
</organism>
<dbReference type="CDD" id="cd00657">
    <property type="entry name" value="Ferritin_like"/>
    <property type="match status" value="1"/>
</dbReference>
<keyword evidence="3" id="KW-1185">Reference proteome</keyword>
<evidence type="ECO:0000259" key="1">
    <source>
        <dbReference type="Pfam" id="PF14530"/>
    </source>
</evidence>
<feature type="domain" description="DUF4439" evidence="1">
    <location>
        <begin position="10"/>
        <end position="144"/>
    </location>
</feature>
<dbReference type="SUPFAM" id="SSF47240">
    <property type="entry name" value="Ferritin-like"/>
    <property type="match status" value="1"/>
</dbReference>
<dbReference type="RefSeq" id="WP_066470873.1">
    <property type="nucleotide sequence ID" value="NZ_CBCRUZ010000022.1"/>
</dbReference>
<protein>
    <submittedName>
        <fullName evidence="2">Ferritin-like domain-containing protein</fullName>
    </submittedName>
</protein>
<dbReference type="Pfam" id="PF14530">
    <property type="entry name" value="DUF4439"/>
    <property type="match status" value="1"/>
</dbReference>
<evidence type="ECO:0000313" key="3">
    <source>
        <dbReference type="Proteomes" id="UP000887023"/>
    </source>
</evidence>
<accession>A0ABX8S6K7</accession>
<sequence>MSAGAEQQGLLDALRAEHAAVFAYGIIAAFSNPERATMVGAATAAHRSRRDATIDALTAASVPAPPAEPGYTVPAPVTDPVSAAQLAVVVENETAIAWRSAVERAESEPGRQRAVDALTECAVRLGEWRQVLGVGPPTVPLPGQP</sequence>
<dbReference type="EMBL" id="CP079105">
    <property type="protein sequence ID" value="QXQ12647.1"/>
    <property type="molecule type" value="Genomic_DNA"/>
</dbReference>
<reference evidence="2" key="1">
    <citation type="submission" date="2021-07" db="EMBL/GenBank/DDBJ databases">
        <title>Candidatus Kaistella beijingensis sp. nov. isolated from a municipal wastewater treatment plant is involved in sludge foaming.</title>
        <authorList>
            <person name="Song Y."/>
            <person name="Liu S.-J."/>
        </authorList>
    </citation>
    <scope>NUCLEOTIDE SEQUENCE</scope>
    <source>
        <strain evidence="2">DSM 43998</strain>
    </source>
</reference>
<gene>
    <name evidence="2" type="ORF">KV203_11845</name>
</gene>